<sequence length="190" mass="22701">MNKINILLVDIYISESKTSEAISDEENSKILNFRNEFTHFIKLEENSNVKKLIDEAEIIPDYVLESFLINKFIEFKSSNILCVGLYSKESLKIIKNSLNSLGLTVNKIWYVKQKDPDTYKIQFCQNPPNASFEKYLEEIEERWEKSYRERKDFINFLKTEFLDLEWRVIEVDYIKPITKEYIMNKINDRA</sequence>
<name>A0A4R6QEH8_9FLAO</name>
<dbReference type="RefSeq" id="WP_133531771.1">
    <property type="nucleotide sequence ID" value="NZ_SNXR01000011.1"/>
</dbReference>
<dbReference type="Proteomes" id="UP000295260">
    <property type="component" value="Unassembled WGS sequence"/>
</dbReference>
<gene>
    <name evidence="1" type="ORF">BC748_0405</name>
</gene>
<protein>
    <submittedName>
        <fullName evidence="1">Uncharacterized protein</fullName>
    </submittedName>
</protein>
<organism evidence="1 2">
    <name type="scientific">Flavobacterium dankookense</name>
    <dbReference type="NCBI Taxonomy" id="706186"/>
    <lineage>
        <taxon>Bacteria</taxon>
        <taxon>Pseudomonadati</taxon>
        <taxon>Bacteroidota</taxon>
        <taxon>Flavobacteriia</taxon>
        <taxon>Flavobacteriales</taxon>
        <taxon>Flavobacteriaceae</taxon>
        <taxon>Flavobacterium</taxon>
    </lineage>
</organism>
<accession>A0A4R6QEH8</accession>
<comment type="caution">
    <text evidence="1">The sequence shown here is derived from an EMBL/GenBank/DDBJ whole genome shotgun (WGS) entry which is preliminary data.</text>
</comment>
<dbReference type="EMBL" id="SNXR01000011">
    <property type="protein sequence ID" value="TDP60805.1"/>
    <property type="molecule type" value="Genomic_DNA"/>
</dbReference>
<evidence type="ECO:0000313" key="2">
    <source>
        <dbReference type="Proteomes" id="UP000295260"/>
    </source>
</evidence>
<evidence type="ECO:0000313" key="1">
    <source>
        <dbReference type="EMBL" id="TDP60805.1"/>
    </source>
</evidence>
<proteinExistence type="predicted"/>
<reference evidence="1 2" key="1">
    <citation type="submission" date="2019-03" db="EMBL/GenBank/DDBJ databases">
        <title>Genomic Encyclopedia of Archaeal and Bacterial Type Strains, Phase II (KMG-II): from individual species to whole genera.</title>
        <authorList>
            <person name="Goeker M."/>
        </authorList>
    </citation>
    <scope>NUCLEOTIDE SEQUENCE [LARGE SCALE GENOMIC DNA]</scope>
    <source>
        <strain evidence="1 2">DSM 25687</strain>
    </source>
</reference>
<dbReference type="AlphaFoldDB" id="A0A4R6QEH8"/>
<keyword evidence="2" id="KW-1185">Reference proteome</keyword>